<keyword evidence="2" id="KW-1185">Reference proteome</keyword>
<proteinExistence type="predicted"/>
<dbReference type="OrthoDB" id="5180342at2"/>
<gene>
    <name evidence="1" type="ORF">JD77_04567</name>
</gene>
<sequence>MRHPTDDTLHRLLDEPAGVADADREHVAGCQVCLSGLAAAQEDTRVAVAGPRRRPGRAPRWHAALRSPLVAALGVVALLSGASAAAAADWLQVFRTERIAPVTVTRADLVALPDLSAYGTIEVTQEPNVREVADAATAAKVTGLTVPRVSALPRGVTGEPTYQAGGAVSAVFTFSAEKAAKAAAASGKTLPAPPTGLDGSQFRLSAGPGLAAVWSEARGVPALVVARAVAPTAYSSGVPFAAARDYLLSLPGLPEHVASQLRDFSGDGRTLPLPVRAELLTSAPAEVGGVPATVLTTRDGAMAGVVWVDGGVVTAVAGSLSADEVLSVARGLRWGR</sequence>
<protein>
    <submittedName>
        <fullName evidence="1">Uncharacterized protein</fullName>
    </submittedName>
</protein>
<dbReference type="Proteomes" id="UP000319825">
    <property type="component" value="Unassembled WGS sequence"/>
</dbReference>
<organism evidence="1 2">
    <name type="scientific">Micromonospora olivasterospora</name>
    <dbReference type="NCBI Taxonomy" id="1880"/>
    <lineage>
        <taxon>Bacteria</taxon>
        <taxon>Bacillati</taxon>
        <taxon>Actinomycetota</taxon>
        <taxon>Actinomycetes</taxon>
        <taxon>Micromonosporales</taxon>
        <taxon>Micromonosporaceae</taxon>
        <taxon>Micromonospora</taxon>
    </lineage>
</organism>
<dbReference type="AlphaFoldDB" id="A0A562IEY3"/>
<comment type="caution">
    <text evidence="1">The sequence shown here is derived from an EMBL/GenBank/DDBJ whole genome shotgun (WGS) entry which is preliminary data.</text>
</comment>
<reference evidence="1 2" key="1">
    <citation type="submission" date="2019-07" db="EMBL/GenBank/DDBJ databases">
        <title>R&amp;d 2014.</title>
        <authorList>
            <person name="Klenk H.-P."/>
        </authorList>
    </citation>
    <scope>NUCLEOTIDE SEQUENCE [LARGE SCALE GENOMIC DNA]</scope>
    <source>
        <strain evidence="1 2">DSM 43868</strain>
    </source>
</reference>
<dbReference type="RefSeq" id="WP_145776077.1">
    <property type="nucleotide sequence ID" value="NZ_BAAATQ010000121.1"/>
</dbReference>
<dbReference type="EMBL" id="VLKE01000001">
    <property type="protein sequence ID" value="TWH69557.1"/>
    <property type="molecule type" value="Genomic_DNA"/>
</dbReference>
<evidence type="ECO:0000313" key="1">
    <source>
        <dbReference type="EMBL" id="TWH69557.1"/>
    </source>
</evidence>
<name>A0A562IEY3_MICOL</name>
<evidence type="ECO:0000313" key="2">
    <source>
        <dbReference type="Proteomes" id="UP000319825"/>
    </source>
</evidence>
<accession>A0A562IEY3</accession>